<dbReference type="EMBL" id="FN543104">
    <property type="protein sequence ID" value="CBA28029.1"/>
    <property type="molecule type" value="Genomic_DNA"/>
</dbReference>
<dbReference type="PANTHER" id="PTHR35008">
    <property type="entry name" value="BLL4482 PROTEIN-RELATED"/>
    <property type="match status" value="1"/>
</dbReference>
<dbReference type="SUPFAM" id="SSF46626">
    <property type="entry name" value="Cytochrome c"/>
    <property type="match status" value="3"/>
</dbReference>
<dbReference type="GO" id="GO:0020037">
    <property type="term" value="F:heme binding"/>
    <property type="evidence" value="ECO:0007669"/>
    <property type="project" value="InterPro"/>
</dbReference>
<feature type="binding site" description="covalent" evidence="4">
    <location>
        <position position="187"/>
    </location>
    <ligand>
        <name>heme c</name>
        <dbReference type="ChEBI" id="CHEBI:61717"/>
        <label>2</label>
    </ligand>
</feature>
<evidence type="ECO:0000256" key="5">
    <source>
        <dbReference type="PIRSR" id="PIRSR000018-51"/>
    </source>
</evidence>
<evidence type="ECO:0000256" key="2">
    <source>
        <dbReference type="ARBA" id="ARBA00022723"/>
    </source>
</evidence>
<dbReference type="InterPro" id="IPR014353">
    <property type="entry name" value="Membr-bd_ADH_cyt_c"/>
</dbReference>
<dbReference type="PANTHER" id="PTHR35008:SF4">
    <property type="entry name" value="BLL4482 PROTEIN"/>
    <property type="match status" value="1"/>
</dbReference>
<protein>
    <recommendedName>
        <fullName evidence="6">Cytochrome c domain-containing protein</fullName>
    </recommendedName>
</protein>
<evidence type="ECO:0000259" key="6">
    <source>
        <dbReference type="PROSITE" id="PS51007"/>
    </source>
</evidence>
<proteinExistence type="predicted"/>
<feature type="binding site" description="covalent" evidence="4">
    <location>
        <position position="306"/>
    </location>
    <ligand>
        <name>heme c</name>
        <dbReference type="ChEBI" id="CHEBI:61717"/>
        <label>3</label>
    </ligand>
</feature>
<keyword evidence="3 5" id="KW-0408">Iron</keyword>
<feature type="domain" description="Cytochrome c" evidence="6">
    <location>
        <begin position="22"/>
        <end position="125"/>
    </location>
</feature>
<dbReference type="PROSITE" id="PS51007">
    <property type="entry name" value="CYTC"/>
    <property type="match status" value="3"/>
</dbReference>
<dbReference type="PIRSF" id="PIRSF000018">
    <property type="entry name" value="Mb_ADH_cyt_c"/>
    <property type="match status" value="1"/>
</dbReference>
<feature type="binding site" description="axial binding residue" evidence="5">
    <location>
        <position position="40"/>
    </location>
    <ligand>
        <name>heme c</name>
        <dbReference type="ChEBI" id="CHEBI:61717"/>
        <label>1</label>
    </ligand>
    <ligandPart>
        <name>Fe</name>
        <dbReference type="ChEBI" id="CHEBI:18248"/>
    </ligandPart>
</feature>
<keyword evidence="2 5" id="KW-0479">Metal-binding</keyword>
<sequence>MAPAVRMSTPPPKTFPANQDATLVQRGAYLARLGNCAQCHTARGGAAYAGGVGLQTPFGRVNPGNLTPHPTAGIGQWSEGDFWRAMHQGVGPDGRVLNPAFPYTSFTRVSRADSDALFAYLRTLPASDTKNKSHELPWPLGTQTALTAWRILHFSEAETSTIAQVDAPPSARRGSELVQGLGHCAECHTPRNRLGGLRTSAAWNGATLPDGRWYAPALNDPSEAGLSNWEAADIVTLLTRGQHQQAYVAGPMAEVVRNSTQYLEPGDALSMALYLQTLNKGAAAPKPAAASGRENALGAKLYEKHCAQCHGKSGEGVDNAYPALADNRAVLMDSTNNLVLILLKGAYGPSTTGKPQPFGMPPYQFVLNDVEMASVLSFIRNSWGNHALPVTEFDINKIRNAPDR</sequence>
<feature type="binding site" description="covalent" evidence="4">
    <location>
        <position position="309"/>
    </location>
    <ligand>
        <name>heme c</name>
        <dbReference type="ChEBI" id="CHEBI:61717"/>
        <label>3</label>
    </ligand>
</feature>
<dbReference type="GO" id="GO:0016020">
    <property type="term" value="C:membrane"/>
    <property type="evidence" value="ECO:0007669"/>
    <property type="project" value="InterPro"/>
</dbReference>
<evidence type="ECO:0000256" key="1">
    <source>
        <dbReference type="ARBA" id="ARBA00022617"/>
    </source>
</evidence>
<feature type="domain" description="Cytochrome c" evidence="6">
    <location>
        <begin position="293"/>
        <end position="383"/>
    </location>
</feature>
<feature type="binding site" description="axial binding residue" evidence="5">
    <location>
        <position position="188"/>
    </location>
    <ligand>
        <name>heme c</name>
        <dbReference type="ChEBI" id="CHEBI:61717"/>
        <label>2</label>
    </ligand>
    <ligandPart>
        <name>Fe</name>
        <dbReference type="ChEBI" id="CHEBI:18248"/>
    </ligandPart>
</feature>
<feature type="binding site" description="axial binding residue" evidence="5">
    <location>
        <position position="310"/>
    </location>
    <ligand>
        <name>heme c</name>
        <dbReference type="ChEBI" id="CHEBI:61717"/>
        <label>3</label>
    </ligand>
    <ligandPart>
        <name>Fe</name>
        <dbReference type="ChEBI" id="CHEBI:18248"/>
    </ligandPart>
</feature>
<dbReference type="InterPro" id="IPR009056">
    <property type="entry name" value="Cyt_c-like_dom"/>
</dbReference>
<feature type="binding site" description="covalent" evidence="4">
    <location>
        <position position="36"/>
    </location>
    <ligand>
        <name>heme c</name>
        <dbReference type="ChEBI" id="CHEBI:61717"/>
        <label>1</label>
    </ligand>
</feature>
<reference evidence="7" key="1">
    <citation type="journal article" date="2010" name="Nature">
        <title>The dynamic genome of Hydra.</title>
        <authorList>
            <person name="Chapman J.A."/>
            <person name="Kirkness E.F."/>
            <person name="Simakov O."/>
            <person name="Hampson S.E."/>
            <person name="Mitros T."/>
            <person name="Weinmaier T."/>
            <person name="Rattei T."/>
            <person name="Balasubramanian P.G."/>
            <person name="Borman J."/>
            <person name="Busam D."/>
            <person name="Disbennett K."/>
            <person name="Pfannkoch C."/>
            <person name="Sumin N."/>
            <person name="Sutton G."/>
            <person name="Viswanathan L."/>
            <person name="Walenz B."/>
            <person name="Goodstein D.M."/>
            <person name="Hellsten U."/>
            <person name="Kawashima T."/>
            <person name="Prochnik S.E."/>
            <person name="Putnam N.H."/>
            <person name="Shu S."/>
            <person name="Blumberg B."/>
            <person name="Dana C.E."/>
            <person name="Gee L."/>
            <person name="Kibler D.F."/>
            <person name="Law L."/>
            <person name="Lindgens D."/>
            <person name="Martinez D.E."/>
            <person name="Peng J."/>
            <person name="Wigge P.A."/>
            <person name="Bertulat B."/>
            <person name="Guder C."/>
            <person name="Nakamura Y."/>
            <person name="Ozbek S."/>
            <person name="Watanabe H."/>
            <person name="Khalturin K."/>
            <person name="Hemmrich G."/>
            <person name="Franke A."/>
            <person name="Augustin R."/>
            <person name="Fraune S."/>
            <person name="Hayakawa E."/>
            <person name="Hayakawa S."/>
            <person name="Hirose M."/>
            <person name="Hwang J."/>
            <person name="Ikeo K."/>
            <person name="Nishimiya-Fujisawa C."/>
            <person name="Ogura A."/>
            <person name="Takahashi T."/>
            <person name="Steinmetz P.R."/>
            <person name="Zhang X."/>
            <person name="Aufschnaiter R."/>
            <person name="Eder M.K."/>
            <person name="Gorny A.K."/>
            <person name="Salvenmoser W."/>
            <person name="Heimberg A.M."/>
            <person name="Wheeler B.M."/>
            <person name="Peterson K.J."/>
            <person name="Boettger A."/>
            <person name="Tischler P."/>
            <person name="Wolf A."/>
            <person name="Gojobori T."/>
            <person name="Remington K.A."/>
            <person name="Strausberg R.L."/>
            <person name="Venter J."/>
            <person name="Technau U."/>
            <person name="Hobmayer B."/>
            <person name="Bosch T.C."/>
            <person name="Holstein T.W."/>
            <person name="Fujisawa T."/>
            <person name="Bode H.R."/>
            <person name="David C.N."/>
            <person name="Rokhsar D.S."/>
            <person name="Steele R.E."/>
        </authorList>
    </citation>
    <scope>NUCLEOTIDE SEQUENCE</scope>
</reference>
<feature type="binding site" description="covalent" evidence="4">
    <location>
        <position position="184"/>
    </location>
    <ligand>
        <name>heme c</name>
        <dbReference type="ChEBI" id="CHEBI:61717"/>
        <label>2</label>
    </ligand>
</feature>
<dbReference type="Gene3D" id="1.10.760.10">
    <property type="entry name" value="Cytochrome c-like domain"/>
    <property type="match status" value="3"/>
</dbReference>
<evidence type="ECO:0000256" key="3">
    <source>
        <dbReference type="ARBA" id="ARBA00023004"/>
    </source>
</evidence>
<comment type="cofactor">
    <cofactor evidence="4">
        <name>heme c</name>
        <dbReference type="ChEBI" id="CHEBI:61717"/>
    </cofactor>
    <text evidence="4">Binds 3 heme c groups covalently per subunit.</text>
</comment>
<dbReference type="AlphaFoldDB" id="C9Y8S3"/>
<dbReference type="InterPro" id="IPR036909">
    <property type="entry name" value="Cyt_c-like_dom_sf"/>
</dbReference>
<dbReference type="GO" id="GO:0016614">
    <property type="term" value="F:oxidoreductase activity, acting on CH-OH group of donors"/>
    <property type="evidence" value="ECO:0007669"/>
    <property type="project" value="InterPro"/>
</dbReference>
<keyword evidence="1 4" id="KW-0349">Heme</keyword>
<dbReference type="InterPro" id="IPR051459">
    <property type="entry name" value="Cytochrome_c-type_DH"/>
</dbReference>
<evidence type="ECO:0000256" key="4">
    <source>
        <dbReference type="PIRSR" id="PIRSR000018-50"/>
    </source>
</evidence>
<evidence type="ECO:0000313" key="7">
    <source>
        <dbReference type="EMBL" id="CBA28029.1"/>
    </source>
</evidence>
<gene>
    <name evidence="7" type="ORF">Csp_A05240</name>
</gene>
<feature type="domain" description="Cytochrome c" evidence="6">
    <location>
        <begin position="169"/>
        <end position="279"/>
    </location>
</feature>
<dbReference type="GO" id="GO:0005506">
    <property type="term" value="F:iron ion binding"/>
    <property type="evidence" value="ECO:0007669"/>
    <property type="project" value="InterPro"/>
</dbReference>
<dbReference type="GO" id="GO:0009055">
    <property type="term" value="F:electron transfer activity"/>
    <property type="evidence" value="ECO:0007669"/>
    <property type="project" value="InterPro"/>
</dbReference>
<accession>C9Y8S3</accession>
<feature type="binding site" description="covalent" evidence="4">
    <location>
        <position position="39"/>
    </location>
    <ligand>
        <name>heme c</name>
        <dbReference type="ChEBI" id="CHEBI:61717"/>
        <label>1</label>
    </ligand>
</feature>
<keyword evidence="7" id="KW-0560">Oxidoreductase</keyword>
<dbReference type="Pfam" id="PF00034">
    <property type="entry name" value="Cytochrom_C"/>
    <property type="match status" value="2"/>
</dbReference>
<name>C9Y8S3_CURXX</name>
<organism evidence="7">
    <name type="scientific">Curvibacter symbiont subsp. Hydra magnipapillata</name>
    <dbReference type="NCBI Taxonomy" id="667019"/>
    <lineage>
        <taxon>Bacteria</taxon>
        <taxon>Pseudomonadati</taxon>
        <taxon>Pseudomonadota</taxon>
        <taxon>Betaproteobacteria</taxon>
        <taxon>Burkholderiales</taxon>
        <taxon>Comamonadaceae</taxon>
        <taxon>Curvibacter</taxon>
    </lineage>
</organism>